<dbReference type="EMBL" id="CP097899">
    <property type="protein sequence ID" value="URN94571.1"/>
    <property type="molecule type" value="Genomic_DNA"/>
</dbReference>
<dbReference type="KEGG" id="plig:NAG76_22605"/>
<gene>
    <name evidence="1" type="ORF">NAG76_22605</name>
</gene>
<sequence length="58" mass="6785">MKITKKQQRSTKAIAAVMLTMFYCINVQSVRDDVPKQMARNDELHTEWSELNESIRSI</sequence>
<dbReference type="Proteomes" id="UP001056756">
    <property type="component" value="Chromosome"/>
</dbReference>
<evidence type="ECO:0000313" key="2">
    <source>
        <dbReference type="Proteomes" id="UP001056756"/>
    </source>
</evidence>
<name>A0A9J6ZEH6_9BACL</name>
<protein>
    <submittedName>
        <fullName evidence="1">Uncharacterized protein</fullName>
    </submittedName>
</protein>
<evidence type="ECO:0000313" key="1">
    <source>
        <dbReference type="EMBL" id="URN94571.1"/>
    </source>
</evidence>
<proteinExistence type="predicted"/>
<dbReference type="AlphaFoldDB" id="A0A9J6ZEH6"/>
<organism evidence="1 2">
    <name type="scientific">Candidatus Pristimantibacillus lignocellulolyticus</name>
    <dbReference type="NCBI Taxonomy" id="2994561"/>
    <lineage>
        <taxon>Bacteria</taxon>
        <taxon>Bacillati</taxon>
        <taxon>Bacillota</taxon>
        <taxon>Bacilli</taxon>
        <taxon>Bacillales</taxon>
        <taxon>Paenibacillaceae</taxon>
        <taxon>Candidatus Pristimantibacillus</taxon>
    </lineage>
</organism>
<accession>A0A9J6ZEH6</accession>
<reference evidence="1" key="1">
    <citation type="submission" date="2022-05" db="EMBL/GenBank/DDBJ databases">
        <title>Novel bacterial taxa in a minimal lignocellulolytic consortium and its capacity to transform plastics disclosed by genome-resolved metagenomics.</title>
        <authorList>
            <person name="Rodriguez C.A.D."/>
            <person name="Diaz-Garcia L."/>
            <person name="Herrera K."/>
            <person name="Tarazona N.A."/>
            <person name="Sproer C."/>
            <person name="Overmann J."/>
            <person name="Jimenez D.J."/>
        </authorList>
    </citation>
    <scope>NUCLEOTIDE SEQUENCE</scope>
    <source>
        <strain evidence="1">MAG5</strain>
    </source>
</reference>